<keyword evidence="8" id="KW-0547">Nucleotide-binding</keyword>
<evidence type="ECO:0000256" key="4">
    <source>
        <dbReference type="ARBA" id="ARBA00022692"/>
    </source>
</evidence>
<dbReference type="PANTHER" id="PTHR48041">
    <property type="entry name" value="ABC TRANSPORTER G FAMILY MEMBER 28"/>
    <property type="match status" value="1"/>
</dbReference>
<proteinExistence type="inferred from homology"/>
<evidence type="ECO:0000256" key="6">
    <source>
        <dbReference type="ARBA" id="ARBA00023136"/>
    </source>
</evidence>
<dbReference type="PANTHER" id="PTHR48041:SF116">
    <property type="entry name" value="PROTEIN BROWN"/>
    <property type="match status" value="1"/>
</dbReference>
<protein>
    <submittedName>
        <fullName evidence="8">ATP-binding cassette sub-family G member 2</fullName>
    </submittedName>
</protein>
<name>A0A4Z2DLV8_SCHJA</name>
<evidence type="ECO:0000256" key="1">
    <source>
        <dbReference type="ARBA" id="ARBA00004141"/>
    </source>
</evidence>
<dbReference type="InterPro" id="IPR043926">
    <property type="entry name" value="ABCG_dom"/>
</dbReference>
<dbReference type="SUPFAM" id="SSF52540">
    <property type="entry name" value="P-loop containing nucleoside triphosphate hydrolases"/>
    <property type="match status" value="1"/>
</dbReference>
<dbReference type="InterPro" id="IPR050352">
    <property type="entry name" value="ABCG_transporters"/>
</dbReference>
<keyword evidence="9" id="KW-1185">Reference proteome</keyword>
<dbReference type="GO" id="GO:0005886">
    <property type="term" value="C:plasma membrane"/>
    <property type="evidence" value="ECO:0007669"/>
    <property type="project" value="TreeGrafter"/>
</dbReference>
<dbReference type="Pfam" id="PF00005">
    <property type="entry name" value="ABC_tran"/>
    <property type="match status" value="1"/>
</dbReference>
<dbReference type="EMBL" id="SKCS01000090">
    <property type="protein sequence ID" value="TNN17516.1"/>
    <property type="molecule type" value="Genomic_DNA"/>
</dbReference>
<dbReference type="InterPro" id="IPR003439">
    <property type="entry name" value="ABC_transporter-like_ATP-bd"/>
</dbReference>
<evidence type="ECO:0000259" key="7">
    <source>
        <dbReference type="PROSITE" id="PS50893"/>
    </source>
</evidence>
<dbReference type="GO" id="GO:0016887">
    <property type="term" value="F:ATP hydrolysis activity"/>
    <property type="evidence" value="ECO:0007669"/>
    <property type="project" value="InterPro"/>
</dbReference>
<accession>A0A4Z2DLV8</accession>
<dbReference type="GO" id="GO:0005524">
    <property type="term" value="F:ATP binding"/>
    <property type="evidence" value="ECO:0007669"/>
    <property type="project" value="UniProtKB-KW"/>
</dbReference>
<organism evidence="8 9">
    <name type="scientific">Schistosoma japonicum</name>
    <name type="common">Blood fluke</name>
    <dbReference type="NCBI Taxonomy" id="6182"/>
    <lineage>
        <taxon>Eukaryota</taxon>
        <taxon>Metazoa</taxon>
        <taxon>Spiralia</taxon>
        <taxon>Lophotrochozoa</taxon>
        <taxon>Platyhelminthes</taxon>
        <taxon>Trematoda</taxon>
        <taxon>Digenea</taxon>
        <taxon>Strigeidida</taxon>
        <taxon>Schistosomatoidea</taxon>
        <taxon>Schistosomatidae</taxon>
        <taxon>Schistosoma</taxon>
    </lineage>
</organism>
<keyword evidence="5" id="KW-1133">Transmembrane helix</keyword>
<reference evidence="8 9" key="1">
    <citation type="submission" date="2019-03" db="EMBL/GenBank/DDBJ databases">
        <title>An improved genome assembly of the fluke Schistosoma japonicum.</title>
        <authorList>
            <person name="Hu W."/>
            <person name="Luo F."/>
            <person name="Yin M."/>
            <person name="Mo X."/>
            <person name="Sun C."/>
            <person name="Wu Q."/>
            <person name="Zhu B."/>
            <person name="Xiang M."/>
            <person name="Wang J."/>
            <person name="Wang Y."/>
            <person name="Zhang T."/>
            <person name="Xu B."/>
            <person name="Zheng H."/>
            <person name="Feng Z."/>
        </authorList>
    </citation>
    <scope>NUCLEOTIDE SEQUENCE [LARGE SCALE GENOMIC DNA]</scope>
    <source>
        <strain evidence="8">HuSjv2</strain>
        <tissue evidence="8">Worms</tissue>
    </source>
</reference>
<evidence type="ECO:0000313" key="8">
    <source>
        <dbReference type="EMBL" id="TNN17516.1"/>
    </source>
</evidence>
<comment type="caution">
    <text evidence="8">The sequence shown here is derived from an EMBL/GenBank/DDBJ whole genome shotgun (WGS) entry which is preliminary data.</text>
</comment>
<dbReference type="GO" id="GO:0140359">
    <property type="term" value="F:ABC-type transporter activity"/>
    <property type="evidence" value="ECO:0007669"/>
    <property type="project" value="InterPro"/>
</dbReference>
<dbReference type="InterPro" id="IPR027417">
    <property type="entry name" value="P-loop_NTPase"/>
</dbReference>
<dbReference type="STRING" id="6182.A0A4Z2DLV8"/>
<dbReference type="OrthoDB" id="66620at2759"/>
<keyword evidence="8" id="KW-0067">ATP-binding</keyword>
<sequence>MFMACKNLMITVERFKINNALINTDATSMYPDFPVHVHAPSYAMPEVVKIDKDHTDYVNGRRQISLAGIRRHMCKSNPNVMVHIVKVSDDMKPYKANLGDKIQKDKKLLNSTLGIKQLTSNKIFATKKAGRENFRSWKCQNFYVAFIEGDSSQSRLQLDTTGVSPLKTEVALSLLDVLAGRKNPSQLTGYVLLNGQFMPSNVRRRLCGYVVQENIAVDTFTFRENITFSATLRLPCCTTARERSVKVSSIIDELGLTSVADRIISFLGTQSVCGVSGGERKRTCIGIELVSDPLILYLDEPTTGLDAYTAESIIQTLRRLADSGRTIVFSIHQPKYSIYRLFDRLTIISDGQIIYHGPAGQTPIAHFESCGYFIEGHNNPADFFMDILHGEFDNNGTVVKPISSSDINEHDNTCKTVRETVHRRLVARWLESTLCKQCKIFLAEYSKSFNINRLTRWKQLKLSKSQKLSSTTTTNAARHTHHKLVKFNKQSEQPIYIYIDVMFTELVGLIVKLRLPF</sequence>
<keyword evidence="6" id="KW-0472">Membrane</keyword>
<dbReference type="Pfam" id="PF19055">
    <property type="entry name" value="ABC2_membrane_7"/>
    <property type="match status" value="1"/>
</dbReference>
<feature type="domain" description="ABC transporter" evidence="7">
    <location>
        <begin position="147"/>
        <end position="375"/>
    </location>
</feature>
<gene>
    <name evidence="8" type="ORF">EWB00_010962</name>
</gene>
<dbReference type="PROSITE" id="PS50893">
    <property type="entry name" value="ABC_TRANSPORTER_2"/>
    <property type="match status" value="1"/>
</dbReference>
<evidence type="ECO:0000313" key="9">
    <source>
        <dbReference type="Proteomes" id="UP000311919"/>
    </source>
</evidence>
<dbReference type="AlphaFoldDB" id="A0A4Z2DLV8"/>
<keyword evidence="4" id="KW-0812">Transmembrane</keyword>
<evidence type="ECO:0000256" key="3">
    <source>
        <dbReference type="ARBA" id="ARBA00022448"/>
    </source>
</evidence>
<comment type="similarity">
    <text evidence="2">Belongs to the ABC transporter superfamily. ABCG family. Eye pigment precursor importer (TC 3.A.1.204) subfamily.</text>
</comment>
<dbReference type="Proteomes" id="UP000311919">
    <property type="component" value="Unassembled WGS sequence"/>
</dbReference>
<dbReference type="Gene3D" id="3.40.50.300">
    <property type="entry name" value="P-loop containing nucleotide triphosphate hydrolases"/>
    <property type="match status" value="1"/>
</dbReference>
<evidence type="ECO:0000256" key="5">
    <source>
        <dbReference type="ARBA" id="ARBA00022989"/>
    </source>
</evidence>
<evidence type="ECO:0000256" key="2">
    <source>
        <dbReference type="ARBA" id="ARBA00005814"/>
    </source>
</evidence>
<keyword evidence="3" id="KW-0813">Transport</keyword>
<comment type="subcellular location">
    <subcellularLocation>
        <location evidence="1">Membrane</location>
        <topology evidence="1">Multi-pass membrane protein</topology>
    </subcellularLocation>
</comment>